<evidence type="ECO:0000259" key="2">
    <source>
        <dbReference type="Pfam" id="PF07463"/>
    </source>
</evidence>
<reference evidence="3 4" key="1">
    <citation type="submission" date="2020-07" db="EMBL/GenBank/DDBJ databases">
        <title>Spirosoma foliorum sp. nov., isolated from the leaves on the Nejang mountain Korea, Republic of.</title>
        <authorList>
            <person name="Ho H."/>
            <person name="Lee Y.-J."/>
            <person name="Nurcahyanto D.-A."/>
            <person name="Kim S.-G."/>
        </authorList>
    </citation>
    <scope>NUCLEOTIDE SEQUENCE [LARGE SCALE GENOMIC DNA]</scope>
    <source>
        <strain evidence="3 4">PL0136</strain>
    </source>
</reference>
<accession>A0A7G5GUG0</accession>
<evidence type="ECO:0000313" key="3">
    <source>
        <dbReference type="EMBL" id="QMW02502.1"/>
    </source>
</evidence>
<gene>
    <name evidence="3" type="ORF">H3H32_32110</name>
</gene>
<dbReference type="AlphaFoldDB" id="A0A7G5GUG0"/>
<dbReference type="Pfam" id="PF07463">
    <property type="entry name" value="NUMOD4"/>
    <property type="match status" value="1"/>
</dbReference>
<sequence length="141" mass="15727">MNTVQMYTGKGNNAPYTPPTAKNGPQAPPTPDDRQEIIWKPFPGLENFFEVSNLATVRHCKTGTSVPLITTRDGQFMSLYHPVTGKYVSLQIHRAVATAFLPNPNSYSWVSRKDGDKRHNVVTNLEWIPKGSKKGKEVCRG</sequence>
<dbReference type="Proteomes" id="UP000515369">
    <property type="component" value="Chromosome"/>
</dbReference>
<dbReference type="Gene3D" id="3.90.75.20">
    <property type="match status" value="1"/>
</dbReference>
<dbReference type="EMBL" id="CP059732">
    <property type="protein sequence ID" value="QMW02502.1"/>
    <property type="molecule type" value="Genomic_DNA"/>
</dbReference>
<dbReference type="RefSeq" id="WP_182459808.1">
    <property type="nucleotide sequence ID" value="NZ_CP059732.1"/>
</dbReference>
<evidence type="ECO:0000313" key="4">
    <source>
        <dbReference type="Proteomes" id="UP000515369"/>
    </source>
</evidence>
<keyword evidence="4" id="KW-1185">Reference proteome</keyword>
<dbReference type="InterPro" id="IPR010902">
    <property type="entry name" value="NUMOD4"/>
</dbReference>
<proteinExistence type="predicted"/>
<dbReference type="SUPFAM" id="SSF54060">
    <property type="entry name" value="His-Me finger endonucleases"/>
    <property type="match status" value="1"/>
</dbReference>
<evidence type="ECO:0000256" key="1">
    <source>
        <dbReference type="SAM" id="MobiDB-lite"/>
    </source>
</evidence>
<feature type="compositionally biased region" description="Polar residues" evidence="1">
    <location>
        <begin position="1"/>
        <end position="15"/>
    </location>
</feature>
<dbReference type="KEGG" id="sfol:H3H32_32110"/>
<feature type="region of interest" description="Disordered" evidence="1">
    <location>
        <begin position="1"/>
        <end position="34"/>
    </location>
</feature>
<organism evidence="3 4">
    <name type="scientific">Spirosoma foliorum</name>
    <dbReference type="NCBI Taxonomy" id="2710596"/>
    <lineage>
        <taxon>Bacteria</taxon>
        <taxon>Pseudomonadati</taxon>
        <taxon>Bacteroidota</taxon>
        <taxon>Cytophagia</taxon>
        <taxon>Cytophagales</taxon>
        <taxon>Cytophagaceae</taxon>
        <taxon>Spirosoma</taxon>
    </lineage>
</organism>
<feature type="domain" description="NUMOD4" evidence="2">
    <location>
        <begin position="38"/>
        <end position="70"/>
    </location>
</feature>
<dbReference type="InterPro" id="IPR044925">
    <property type="entry name" value="His-Me_finger_sf"/>
</dbReference>
<name>A0A7G5GUG0_9BACT</name>
<dbReference type="GO" id="GO:0016788">
    <property type="term" value="F:hydrolase activity, acting on ester bonds"/>
    <property type="evidence" value="ECO:0007669"/>
    <property type="project" value="InterPro"/>
</dbReference>
<protein>
    <recommendedName>
        <fullName evidence="2">NUMOD4 domain-containing protein</fullName>
    </recommendedName>
</protein>